<dbReference type="InterPro" id="IPR006689">
    <property type="entry name" value="Small_GTPase_ARF/SAR"/>
</dbReference>
<dbReference type="InterPro" id="IPR024156">
    <property type="entry name" value="Small_GTPase_ARF"/>
</dbReference>
<keyword evidence="4" id="KW-0519">Myristate</keyword>
<proteinExistence type="inferred from homology"/>
<dbReference type="GO" id="GO:0003677">
    <property type="term" value="F:DNA binding"/>
    <property type="evidence" value="ECO:0007669"/>
    <property type="project" value="InterPro"/>
</dbReference>
<keyword evidence="15" id="KW-1185">Reference proteome</keyword>
<dbReference type="GO" id="GO:0003899">
    <property type="term" value="F:DNA-directed RNA polymerase activity"/>
    <property type="evidence" value="ECO:0007669"/>
    <property type="project" value="InterPro"/>
</dbReference>
<dbReference type="GO" id="GO:0016192">
    <property type="term" value="P:vesicle-mediated transport"/>
    <property type="evidence" value="ECO:0007669"/>
    <property type="project" value="UniProtKB-KW"/>
</dbReference>
<dbReference type="SUPFAM" id="SSF55287">
    <property type="entry name" value="RPB5-like RNA polymerase subunit"/>
    <property type="match status" value="1"/>
</dbReference>
<dbReference type="GO" id="GO:0015031">
    <property type="term" value="P:protein transport"/>
    <property type="evidence" value="ECO:0007669"/>
    <property type="project" value="UniProtKB-KW"/>
</dbReference>
<evidence type="ECO:0000256" key="4">
    <source>
        <dbReference type="ARBA" id="ARBA00022707"/>
    </source>
</evidence>
<dbReference type="SUPFAM" id="SSF53036">
    <property type="entry name" value="Eukaryotic RPB5 N-terminal domain"/>
    <property type="match status" value="1"/>
</dbReference>
<dbReference type="EMBL" id="SDRB02004062">
    <property type="protein sequence ID" value="THG16509.1"/>
    <property type="molecule type" value="Genomic_DNA"/>
</dbReference>
<organism evidence="14 15">
    <name type="scientific">Camellia sinensis var. sinensis</name>
    <name type="common">China tea</name>
    <dbReference type="NCBI Taxonomy" id="542762"/>
    <lineage>
        <taxon>Eukaryota</taxon>
        <taxon>Viridiplantae</taxon>
        <taxon>Streptophyta</taxon>
        <taxon>Embryophyta</taxon>
        <taxon>Tracheophyta</taxon>
        <taxon>Spermatophyta</taxon>
        <taxon>Magnoliopsida</taxon>
        <taxon>eudicotyledons</taxon>
        <taxon>Gunneridae</taxon>
        <taxon>Pentapetalae</taxon>
        <taxon>asterids</taxon>
        <taxon>Ericales</taxon>
        <taxon>Theaceae</taxon>
        <taxon>Camellia</taxon>
    </lineage>
</organism>
<feature type="binding site" evidence="12">
    <location>
        <begin position="257"/>
        <end position="260"/>
    </location>
    <ligand>
        <name>GTP</name>
        <dbReference type="ChEBI" id="CHEBI:37565"/>
    </ligand>
</feature>
<dbReference type="FunFam" id="3.40.50.300:FF:003500">
    <property type="entry name" value="ADP-ribosylation factor 1"/>
    <property type="match status" value="1"/>
</dbReference>
<evidence type="ECO:0000256" key="9">
    <source>
        <dbReference type="ARBA" id="ARBA00023134"/>
    </source>
</evidence>
<comment type="similarity">
    <text evidence="2">Belongs to the small GTPase superfamily. Arf family.</text>
</comment>
<dbReference type="Gene3D" id="3.40.1340.10">
    <property type="entry name" value="RNA polymerase, Rpb5, N-terminal domain"/>
    <property type="match status" value="1"/>
</dbReference>
<evidence type="ECO:0000259" key="13">
    <source>
        <dbReference type="Pfam" id="PF03871"/>
    </source>
</evidence>
<feature type="domain" description="RNA polymerase Rpb5 N-terminal" evidence="13">
    <location>
        <begin position="28"/>
        <end position="121"/>
    </location>
</feature>
<evidence type="ECO:0000313" key="14">
    <source>
        <dbReference type="EMBL" id="THG16509.1"/>
    </source>
</evidence>
<dbReference type="GO" id="GO:0005794">
    <property type="term" value="C:Golgi apparatus"/>
    <property type="evidence" value="ECO:0007669"/>
    <property type="project" value="UniProtKB-SubCell"/>
</dbReference>
<evidence type="ECO:0000256" key="10">
    <source>
        <dbReference type="ARBA" id="ARBA00023288"/>
    </source>
</evidence>
<evidence type="ECO:0000313" key="15">
    <source>
        <dbReference type="Proteomes" id="UP000306102"/>
    </source>
</evidence>
<evidence type="ECO:0000256" key="1">
    <source>
        <dbReference type="ARBA" id="ARBA00004555"/>
    </source>
</evidence>
<dbReference type="GO" id="GO:0016004">
    <property type="term" value="F:phospholipase activator activity"/>
    <property type="evidence" value="ECO:0007669"/>
    <property type="project" value="UniProtKB-ARBA"/>
</dbReference>
<dbReference type="PANTHER" id="PTHR11711">
    <property type="entry name" value="ADP RIBOSYLATION FACTOR-RELATED"/>
    <property type="match status" value="1"/>
</dbReference>
<dbReference type="Proteomes" id="UP000306102">
    <property type="component" value="Unassembled WGS sequence"/>
</dbReference>
<dbReference type="SMART" id="SM00177">
    <property type="entry name" value="ARF"/>
    <property type="match status" value="1"/>
</dbReference>
<comment type="caution">
    <text evidence="14">The sequence shown here is derived from an EMBL/GenBank/DDBJ whole genome shotgun (WGS) entry which is preliminary data.</text>
</comment>
<reference evidence="14 15" key="1">
    <citation type="journal article" date="2018" name="Proc. Natl. Acad. Sci. U.S.A.">
        <title>Draft genome sequence of Camellia sinensis var. sinensis provides insights into the evolution of the tea genome and tea quality.</title>
        <authorList>
            <person name="Wei C."/>
            <person name="Yang H."/>
            <person name="Wang S."/>
            <person name="Zhao J."/>
            <person name="Liu C."/>
            <person name="Gao L."/>
            <person name="Xia E."/>
            <person name="Lu Y."/>
            <person name="Tai Y."/>
            <person name="She G."/>
            <person name="Sun J."/>
            <person name="Cao H."/>
            <person name="Tong W."/>
            <person name="Gao Q."/>
            <person name="Li Y."/>
            <person name="Deng W."/>
            <person name="Jiang X."/>
            <person name="Wang W."/>
            <person name="Chen Q."/>
            <person name="Zhang S."/>
            <person name="Li H."/>
            <person name="Wu J."/>
            <person name="Wang P."/>
            <person name="Li P."/>
            <person name="Shi C."/>
            <person name="Zheng F."/>
            <person name="Jian J."/>
            <person name="Huang B."/>
            <person name="Shan D."/>
            <person name="Shi M."/>
            <person name="Fang C."/>
            <person name="Yue Y."/>
            <person name="Li F."/>
            <person name="Li D."/>
            <person name="Wei S."/>
            <person name="Han B."/>
            <person name="Jiang C."/>
            <person name="Yin Y."/>
            <person name="Xia T."/>
            <person name="Zhang Z."/>
            <person name="Bennetzen J.L."/>
            <person name="Zhao S."/>
            <person name="Wan X."/>
        </authorList>
    </citation>
    <scope>NUCLEOTIDE SEQUENCE [LARGE SCALE GENOMIC DNA]</scope>
    <source>
        <strain evidence="15">cv. Shuchazao</strain>
        <tissue evidence="14">Leaf</tissue>
    </source>
</reference>
<dbReference type="Pfam" id="PF03871">
    <property type="entry name" value="RNA_pol_Rpb5_N"/>
    <property type="match status" value="1"/>
</dbReference>
<dbReference type="GO" id="GO:0006351">
    <property type="term" value="P:DNA-templated transcription"/>
    <property type="evidence" value="ECO:0007669"/>
    <property type="project" value="InterPro"/>
</dbReference>
<dbReference type="PROSITE" id="PS51417">
    <property type="entry name" value="ARF"/>
    <property type="match status" value="1"/>
</dbReference>
<evidence type="ECO:0000256" key="3">
    <source>
        <dbReference type="ARBA" id="ARBA00022448"/>
    </source>
</evidence>
<keyword evidence="10" id="KW-0449">Lipoprotein</keyword>
<comment type="subcellular location">
    <subcellularLocation>
        <location evidence="1">Golgi apparatus</location>
    </subcellularLocation>
</comment>
<evidence type="ECO:0000256" key="5">
    <source>
        <dbReference type="ARBA" id="ARBA00022741"/>
    </source>
</evidence>
<keyword evidence="9 12" id="KW-0342">GTP-binding</keyword>
<keyword evidence="7" id="KW-0653">Protein transport</keyword>
<dbReference type="InterPro" id="IPR035913">
    <property type="entry name" value="RPB5-like_sf"/>
</dbReference>
<protein>
    <recommendedName>
        <fullName evidence="11">ADP-ribosylation factor 1</fullName>
    </recommendedName>
</protein>
<evidence type="ECO:0000256" key="7">
    <source>
        <dbReference type="ARBA" id="ARBA00022927"/>
    </source>
</evidence>
<evidence type="ECO:0000256" key="12">
    <source>
        <dbReference type="PIRSR" id="PIRSR606689-1"/>
    </source>
</evidence>
<dbReference type="GO" id="GO:0005525">
    <property type="term" value="F:GTP binding"/>
    <property type="evidence" value="ECO:0007669"/>
    <property type="project" value="UniProtKB-KW"/>
</dbReference>
<dbReference type="STRING" id="542762.A0A4S4EIZ7"/>
<evidence type="ECO:0000256" key="11">
    <source>
        <dbReference type="ARBA" id="ARBA00040200"/>
    </source>
</evidence>
<evidence type="ECO:0000256" key="8">
    <source>
        <dbReference type="ARBA" id="ARBA00023034"/>
    </source>
</evidence>
<keyword evidence="5 12" id="KW-0547">Nucleotide-binding</keyword>
<keyword evidence="6" id="KW-0931">ER-Golgi transport</keyword>
<dbReference type="Gene3D" id="3.40.50.300">
    <property type="entry name" value="P-loop containing nucleotide triphosphate hydrolases"/>
    <property type="match status" value="2"/>
</dbReference>
<evidence type="ECO:0000256" key="2">
    <source>
        <dbReference type="ARBA" id="ARBA00010290"/>
    </source>
</evidence>
<dbReference type="GO" id="GO:0003924">
    <property type="term" value="F:GTPase activity"/>
    <property type="evidence" value="ECO:0007669"/>
    <property type="project" value="InterPro"/>
</dbReference>
<evidence type="ECO:0000256" key="6">
    <source>
        <dbReference type="ARBA" id="ARBA00022892"/>
    </source>
</evidence>
<dbReference type="InterPro" id="IPR036710">
    <property type="entry name" value="RNA_pol_Rpb5_N_sf"/>
</dbReference>
<dbReference type="SMART" id="SM00178">
    <property type="entry name" value="SAR"/>
    <property type="match status" value="1"/>
</dbReference>
<sequence length="345" mass="39675">MDGDAVDMDMNGKVYGPCLSSFVDEGSKESHRYYLARRALLEMLRDRGYAVSSSDIDLSLQDFRSIHGQNPDADRLRIFASLRSDPANKVREFPNPPFLFLSFFCESTAVKVNTIRSIAAQIMNRETVTRLILVVQNQMTNQAQKAVDLFSFKVEIFQTQMGLSFTKLFSRLFAKKEMRISMVGLDAAGKMTILYKLKLGEIDKIRPLWRHYFQNTQGLVFVVDSNDQDRVVEARDELHRMLNEDELRDAVLLLFANKQDLPTCVKEKQNLLKKFSLEEKQIPRMLQKDAIARYYGWEKGQVVKVSYSDEITECSTRVVRVSFQDFLSDYISSVLTHAKTLVGRS</sequence>
<dbReference type="AlphaFoldDB" id="A0A4S4EIZ7"/>
<dbReference type="SUPFAM" id="SSF52540">
    <property type="entry name" value="P-loop containing nucleoside triphosphate hydrolases"/>
    <property type="match status" value="1"/>
</dbReference>
<gene>
    <name evidence="14" type="ORF">TEA_002512</name>
</gene>
<keyword evidence="3" id="KW-0813">Transport</keyword>
<keyword evidence="8" id="KW-0333">Golgi apparatus</keyword>
<name>A0A4S4EIZ7_CAMSN</name>
<dbReference type="InterPro" id="IPR027417">
    <property type="entry name" value="P-loop_NTPase"/>
</dbReference>
<dbReference type="InterPro" id="IPR005571">
    <property type="entry name" value="RNA_pol_Rpb5_N"/>
</dbReference>
<accession>A0A4S4EIZ7</accession>
<dbReference type="Pfam" id="PF00025">
    <property type="entry name" value="Arf"/>
    <property type="match status" value="1"/>
</dbReference>